<keyword evidence="1" id="KW-1133">Transmembrane helix</keyword>
<protein>
    <submittedName>
        <fullName evidence="2">Uncharacterized protein</fullName>
    </submittedName>
</protein>
<dbReference type="Proteomes" id="UP000051164">
    <property type="component" value="Unassembled WGS sequence"/>
</dbReference>
<comment type="caution">
    <text evidence="2">The sequence shown here is derived from an EMBL/GenBank/DDBJ whole genome shotgun (WGS) entry which is preliminary data.</text>
</comment>
<organism evidence="2 3">
    <name type="scientific">Lentilactobacillus kefiri DSM 20587 = JCM 5818</name>
    <dbReference type="NCBI Taxonomy" id="1423764"/>
    <lineage>
        <taxon>Bacteria</taxon>
        <taxon>Bacillati</taxon>
        <taxon>Bacillota</taxon>
        <taxon>Bacilli</taxon>
        <taxon>Lactobacillales</taxon>
        <taxon>Lactobacillaceae</taxon>
        <taxon>Lentilactobacillus</taxon>
    </lineage>
</organism>
<name>A0A8E1V292_LENKE</name>
<evidence type="ECO:0000313" key="2">
    <source>
        <dbReference type="EMBL" id="KRM53570.1"/>
    </source>
</evidence>
<feature type="transmembrane region" description="Helical" evidence="1">
    <location>
        <begin position="44"/>
        <end position="65"/>
    </location>
</feature>
<dbReference type="EMBL" id="AYYV01000016">
    <property type="protein sequence ID" value="KRM53570.1"/>
    <property type="molecule type" value="Genomic_DNA"/>
</dbReference>
<gene>
    <name evidence="2" type="ORF">FC95_GL000803</name>
</gene>
<proteinExistence type="predicted"/>
<accession>A0A8E1V292</accession>
<keyword evidence="1" id="KW-0812">Transmembrane</keyword>
<evidence type="ECO:0000313" key="3">
    <source>
        <dbReference type="Proteomes" id="UP000051164"/>
    </source>
</evidence>
<dbReference type="AlphaFoldDB" id="A0A8E1V292"/>
<evidence type="ECO:0000256" key="1">
    <source>
        <dbReference type="SAM" id="Phobius"/>
    </source>
</evidence>
<feature type="transmembrane region" description="Helical" evidence="1">
    <location>
        <begin position="12"/>
        <end position="38"/>
    </location>
</feature>
<keyword evidence="1" id="KW-0472">Membrane</keyword>
<reference evidence="2 3" key="1">
    <citation type="journal article" date="2015" name="Genome Announc.">
        <title>Expanding the biotechnology potential of lactobacilli through comparative genomics of 213 strains and associated genera.</title>
        <authorList>
            <person name="Sun Z."/>
            <person name="Harris H.M."/>
            <person name="McCann A."/>
            <person name="Guo C."/>
            <person name="Argimon S."/>
            <person name="Zhang W."/>
            <person name="Yang X."/>
            <person name="Jeffery I.B."/>
            <person name="Cooney J.C."/>
            <person name="Kagawa T.F."/>
            <person name="Liu W."/>
            <person name="Song Y."/>
            <person name="Salvetti E."/>
            <person name="Wrobel A."/>
            <person name="Rasinkangas P."/>
            <person name="Parkhill J."/>
            <person name="Rea M.C."/>
            <person name="O'Sullivan O."/>
            <person name="Ritari J."/>
            <person name="Douillard F.P."/>
            <person name="Paul Ross R."/>
            <person name="Yang R."/>
            <person name="Briner A.E."/>
            <person name="Felis G.E."/>
            <person name="de Vos W.M."/>
            <person name="Barrangou R."/>
            <person name="Klaenhammer T.R."/>
            <person name="Caufield P.W."/>
            <person name="Cui Y."/>
            <person name="Zhang H."/>
            <person name="O'Toole P.W."/>
        </authorList>
    </citation>
    <scope>NUCLEOTIDE SEQUENCE [LARGE SCALE GENOMIC DNA]</scope>
    <source>
        <strain evidence="2 3">DSM 20587</strain>
    </source>
</reference>
<sequence>MERPFEIYKKLWMADTISVIVLIVLIAGIGFTAIYPILEHDYVTAFWTIIGPIFFGAIAWAFLAYQSRKLAKNK</sequence>